<accession>A0A7J6JIJ4</accession>
<dbReference type="InterPro" id="IPR017972">
    <property type="entry name" value="Cyt_P450_CS"/>
</dbReference>
<reference evidence="8 9" key="2">
    <citation type="submission" date="2020-04" db="EMBL/GenBank/DDBJ databases">
        <title>Genome sequencing and assembly of multiple isolates from the Colletotrichum gloeosporioides species complex.</title>
        <authorList>
            <person name="Gan P."/>
            <person name="Shirasu K."/>
        </authorList>
    </citation>
    <scope>NUCLEOTIDE SEQUENCE [LARGE SCALE GENOMIC DNA]</scope>
    <source>
        <strain evidence="8 9">Nara gc5</strain>
    </source>
</reference>
<dbReference type="RefSeq" id="XP_031881064.1">
    <property type="nucleotide sequence ID" value="XM_032022134.1"/>
</dbReference>
<feature type="transmembrane region" description="Helical" evidence="7">
    <location>
        <begin position="20"/>
        <end position="38"/>
    </location>
</feature>
<dbReference type="GO" id="GO:0004497">
    <property type="term" value="F:monooxygenase activity"/>
    <property type="evidence" value="ECO:0007669"/>
    <property type="project" value="UniProtKB-KW"/>
</dbReference>
<dbReference type="Proteomes" id="UP000011096">
    <property type="component" value="Unassembled WGS sequence"/>
</dbReference>
<dbReference type="PROSITE" id="PS00086">
    <property type="entry name" value="CYTOCHROME_P450"/>
    <property type="match status" value="1"/>
</dbReference>
<keyword evidence="6 8" id="KW-0503">Monooxygenase</keyword>
<dbReference type="EMBL" id="ANPB02000002">
    <property type="protein sequence ID" value="KAF4489830.1"/>
    <property type="molecule type" value="Genomic_DNA"/>
</dbReference>
<evidence type="ECO:0000256" key="2">
    <source>
        <dbReference type="ARBA" id="ARBA00022617"/>
    </source>
</evidence>
<evidence type="ECO:0000256" key="4">
    <source>
        <dbReference type="ARBA" id="ARBA00023004"/>
    </source>
</evidence>
<keyword evidence="9" id="KW-1185">Reference proteome</keyword>
<dbReference type="AlphaFoldDB" id="A0A7J6JIJ4"/>
<dbReference type="SUPFAM" id="SSF48264">
    <property type="entry name" value="Cytochrome P450"/>
    <property type="match status" value="1"/>
</dbReference>
<comment type="cofactor">
    <cofactor evidence="1 5">
        <name>heme</name>
        <dbReference type="ChEBI" id="CHEBI:30413"/>
    </cofactor>
</comment>
<proteinExistence type="inferred from homology"/>
<keyword evidence="2 5" id="KW-0349">Heme</keyword>
<dbReference type="GO" id="GO:0016705">
    <property type="term" value="F:oxidoreductase activity, acting on paired donors, with incorporation or reduction of molecular oxygen"/>
    <property type="evidence" value="ECO:0007669"/>
    <property type="project" value="InterPro"/>
</dbReference>
<name>A0A7J6JIJ4_COLFN</name>
<evidence type="ECO:0000256" key="5">
    <source>
        <dbReference type="PIRSR" id="PIRSR602401-1"/>
    </source>
</evidence>
<dbReference type="InterPro" id="IPR001128">
    <property type="entry name" value="Cyt_P450"/>
</dbReference>
<feature type="binding site" description="axial binding residue" evidence="5">
    <location>
        <position position="475"/>
    </location>
    <ligand>
        <name>heme</name>
        <dbReference type="ChEBI" id="CHEBI:30413"/>
    </ligand>
    <ligandPart>
        <name>Fe</name>
        <dbReference type="ChEBI" id="CHEBI:18248"/>
    </ligandPart>
</feature>
<keyword evidence="7" id="KW-0812">Transmembrane</keyword>
<dbReference type="InterPro" id="IPR050121">
    <property type="entry name" value="Cytochrome_P450_monoxygenase"/>
</dbReference>
<keyword evidence="7" id="KW-0472">Membrane</keyword>
<reference evidence="8 9" key="1">
    <citation type="submission" date="2012-08" db="EMBL/GenBank/DDBJ databases">
        <authorList>
            <person name="Gan P.H.P."/>
            <person name="Ikeda K."/>
            <person name="Irieda H."/>
            <person name="Narusaka M."/>
            <person name="O'Connell R.J."/>
            <person name="Narusaka Y."/>
            <person name="Takano Y."/>
            <person name="Kubo Y."/>
            <person name="Shirasu K."/>
        </authorList>
    </citation>
    <scope>NUCLEOTIDE SEQUENCE [LARGE SCALE GENOMIC DNA]</scope>
    <source>
        <strain evidence="8 9">Nara gc5</strain>
    </source>
</reference>
<protein>
    <submittedName>
        <fullName evidence="8">Cyrochrome P450 monooxygenase</fullName>
    </submittedName>
</protein>
<comment type="caution">
    <text evidence="8">The sequence shown here is derived from an EMBL/GenBank/DDBJ whole genome shotgun (WGS) entry which is preliminary data.</text>
</comment>
<dbReference type="Pfam" id="PF00067">
    <property type="entry name" value="p450"/>
    <property type="match status" value="1"/>
</dbReference>
<keyword evidence="7" id="KW-1133">Transmembrane helix</keyword>
<comment type="similarity">
    <text evidence="6">Belongs to the cytochrome P450 family.</text>
</comment>
<keyword evidence="3 5" id="KW-0479">Metal-binding</keyword>
<dbReference type="GeneID" id="43606330"/>
<sequence>MDGIRLVPDISWAGVSWPQLLGVGFALWLLYGGLLAIYRVTLHPLAKFPGPKLAGATFWYEVWYDVVLWGRFTHEIKRMHEIYGPIVRINPDEVHCNDPEFVEAIYANGAKKRNKSEMFVAGFANDLRNGGFGTVDHAHHKLRRAAASKYFSRTQIQKLEWVIHQHAQRLADKFLAYRGQGPFDGASAYSCYTADIVSDYCFGEGLGFLQQPTWEPNFKEAVYTMFHLIHIMRHFPWTTRLMEMIPVWVIKPLSAKIGLLMETVKIKLPELVRQTKARHENGIKRDRVTVLHSLLESDLPPEELTVKRLAGEANVFLSAGTETTASALTICTYHLLRNPDAVAKIRAELATVNADPKELPSWATLEGLPYFNAVLMESLRLMYGSPSRLPRVAPDEDVVYQGTWTPPGGSAPVDVSHVIPRGYAYGMSAYIMHTDERLFPEPSKFLPERWLDENGQRKKGLERFLLTFSKGSRQCLGMQLAYCELHVAVAAVVLRALPYMRLYETTDVDVEYDFDLAVSMPKKGSKGVRLEMI</sequence>
<dbReference type="PANTHER" id="PTHR24305:SF147">
    <property type="entry name" value="P450, PUTATIVE (EUROFUNG)-RELATED"/>
    <property type="match status" value="1"/>
</dbReference>
<dbReference type="PRINTS" id="PR00463">
    <property type="entry name" value="EP450I"/>
</dbReference>
<dbReference type="GO" id="GO:0005506">
    <property type="term" value="F:iron ion binding"/>
    <property type="evidence" value="ECO:0007669"/>
    <property type="project" value="InterPro"/>
</dbReference>
<dbReference type="PRINTS" id="PR00385">
    <property type="entry name" value="P450"/>
</dbReference>
<keyword evidence="4 5" id="KW-0408">Iron</keyword>
<evidence type="ECO:0000313" key="8">
    <source>
        <dbReference type="EMBL" id="KAF4489830.1"/>
    </source>
</evidence>
<organism evidence="8 9">
    <name type="scientific">Colletotrichum fructicola (strain Nara gc5)</name>
    <name type="common">Anthracnose fungus</name>
    <name type="synonym">Colletotrichum gloeosporioides (strain Nara gc5)</name>
    <dbReference type="NCBI Taxonomy" id="1213859"/>
    <lineage>
        <taxon>Eukaryota</taxon>
        <taxon>Fungi</taxon>
        <taxon>Dikarya</taxon>
        <taxon>Ascomycota</taxon>
        <taxon>Pezizomycotina</taxon>
        <taxon>Sordariomycetes</taxon>
        <taxon>Hypocreomycetidae</taxon>
        <taxon>Glomerellales</taxon>
        <taxon>Glomerellaceae</taxon>
        <taxon>Colletotrichum</taxon>
        <taxon>Colletotrichum gloeosporioides species complex</taxon>
    </lineage>
</organism>
<gene>
    <name evidence="8" type="ORF">CGGC5_v004667</name>
</gene>
<keyword evidence="6" id="KW-0560">Oxidoreductase</keyword>
<dbReference type="InParanoid" id="A0A7J6JIJ4"/>
<dbReference type="PANTHER" id="PTHR24305">
    <property type="entry name" value="CYTOCHROME P450"/>
    <property type="match status" value="1"/>
</dbReference>
<evidence type="ECO:0000256" key="6">
    <source>
        <dbReference type="RuleBase" id="RU000461"/>
    </source>
</evidence>
<dbReference type="CDD" id="cd11062">
    <property type="entry name" value="CYP58-like"/>
    <property type="match status" value="1"/>
</dbReference>
<dbReference type="OrthoDB" id="3945418at2759"/>
<dbReference type="InterPro" id="IPR002401">
    <property type="entry name" value="Cyt_P450_E_grp-I"/>
</dbReference>
<dbReference type="GO" id="GO:0020037">
    <property type="term" value="F:heme binding"/>
    <property type="evidence" value="ECO:0007669"/>
    <property type="project" value="InterPro"/>
</dbReference>
<evidence type="ECO:0000313" key="9">
    <source>
        <dbReference type="Proteomes" id="UP000011096"/>
    </source>
</evidence>
<dbReference type="InterPro" id="IPR036396">
    <property type="entry name" value="Cyt_P450_sf"/>
</dbReference>
<evidence type="ECO:0000256" key="1">
    <source>
        <dbReference type="ARBA" id="ARBA00001971"/>
    </source>
</evidence>
<dbReference type="Gene3D" id="1.10.630.10">
    <property type="entry name" value="Cytochrome P450"/>
    <property type="match status" value="1"/>
</dbReference>
<evidence type="ECO:0000256" key="3">
    <source>
        <dbReference type="ARBA" id="ARBA00022723"/>
    </source>
</evidence>
<evidence type="ECO:0000256" key="7">
    <source>
        <dbReference type="SAM" id="Phobius"/>
    </source>
</evidence>